<comment type="caution">
    <text evidence="2">The sequence shown here is derived from an EMBL/GenBank/DDBJ whole genome shotgun (WGS) entry which is preliminary data.</text>
</comment>
<keyword evidence="1" id="KW-0472">Membrane</keyword>
<feature type="transmembrane region" description="Helical" evidence="1">
    <location>
        <begin position="21"/>
        <end position="40"/>
    </location>
</feature>
<gene>
    <name evidence="2" type="ORF">VKT23_010292</name>
</gene>
<organism evidence="2 3">
    <name type="scientific">Marasmiellus scandens</name>
    <dbReference type="NCBI Taxonomy" id="2682957"/>
    <lineage>
        <taxon>Eukaryota</taxon>
        <taxon>Fungi</taxon>
        <taxon>Dikarya</taxon>
        <taxon>Basidiomycota</taxon>
        <taxon>Agaricomycotina</taxon>
        <taxon>Agaricomycetes</taxon>
        <taxon>Agaricomycetidae</taxon>
        <taxon>Agaricales</taxon>
        <taxon>Marasmiineae</taxon>
        <taxon>Omphalotaceae</taxon>
        <taxon>Marasmiellus</taxon>
    </lineage>
</organism>
<evidence type="ECO:0000313" key="3">
    <source>
        <dbReference type="Proteomes" id="UP001498398"/>
    </source>
</evidence>
<evidence type="ECO:0000313" key="2">
    <source>
        <dbReference type="EMBL" id="KAK7456989.1"/>
    </source>
</evidence>
<feature type="transmembrane region" description="Helical" evidence="1">
    <location>
        <begin position="46"/>
        <end position="65"/>
    </location>
</feature>
<evidence type="ECO:0000256" key="1">
    <source>
        <dbReference type="SAM" id="Phobius"/>
    </source>
</evidence>
<dbReference type="EMBL" id="JBANRG010000020">
    <property type="protein sequence ID" value="KAK7456989.1"/>
    <property type="molecule type" value="Genomic_DNA"/>
</dbReference>
<name>A0ABR1JB78_9AGAR</name>
<keyword evidence="1" id="KW-1133">Transmembrane helix</keyword>
<reference evidence="2 3" key="1">
    <citation type="submission" date="2024-01" db="EMBL/GenBank/DDBJ databases">
        <title>A draft genome for the cacao thread blight pathogen Marasmiellus scandens.</title>
        <authorList>
            <person name="Baruah I.K."/>
            <person name="Leung J."/>
            <person name="Bukari Y."/>
            <person name="Amoako-Attah I."/>
            <person name="Meinhardt L.W."/>
            <person name="Bailey B.A."/>
            <person name="Cohen S.P."/>
        </authorList>
    </citation>
    <scope>NUCLEOTIDE SEQUENCE [LARGE SCALE GENOMIC DNA]</scope>
    <source>
        <strain evidence="2 3">GH-19</strain>
    </source>
</reference>
<proteinExistence type="predicted"/>
<accession>A0ABR1JB78</accession>
<protein>
    <recommendedName>
        <fullName evidence="4">ATP synthase protein MI25</fullName>
    </recommendedName>
</protein>
<evidence type="ECO:0008006" key="4">
    <source>
        <dbReference type="Google" id="ProtNLM"/>
    </source>
</evidence>
<keyword evidence="1" id="KW-0812">Transmembrane</keyword>
<sequence>MAPEEMIRSKYENFLSESKLTYIYLGTISGVLAAVVDRVLSFRLSLLTTVLGLAFWVAIVLVHGWREEEIERKDAWKTFNKASKKLLDTDYRLSLYNDIPESSLSTIFVDFGNPTGNELQLADYHINISLRNQVLKLKFTNETNNLSEIYAMIQAIEAIQGNIRQKEIKLKAAREYGRRVDLRDFSSIDN</sequence>
<dbReference type="Proteomes" id="UP001498398">
    <property type="component" value="Unassembled WGS sequence"/>
</dbReference>
<keyword evidence="3" id="KW-1185">Reference proteome</keyword>